<dbReference type="EMBL" id="JBAMIC010000004">
    <property type="protein sequence ID" value="KAK7107807.1"/>
    <property type="molecule type" value="Genomic_DNA"/>
</dbReference>
<dbReference type="GO" id="GO:0003723">
    <property type="term" value="F:RNA binding"/>
    <property type="evidence" value="ECO:0007669"/>
    <property type="project" value="UniProtKB-UniRule"/>
</dbReference>
<evidence type="ECO:0000256" key="1">
    <source>
        <dbReference type="ARBA" id="ARBA00022737"/>
    </source>
</evidence>
<dbReference type="CDD" id="cd12332">
    <property type="entry name" value="RRM1_p54nrb_like"/>
    <property type="match status" value="1"/>
</dbReference>
<proteinExistence type="predicted"/>
<keyword evidence="2 3" id="KW-0694">RNA-binding</keyword>
<organism evidence="7 8">
    <name type="scientific">Littorina saxatilis</name>
    <dbReference type="NCBI Taxonomy" id="31220"/>
    <lineage>
        <taxon>Eukaryota</taxon>
        <taxon>Metazoa</taxon>
        <taxon>Spiralia</taxon>
        <taxon>Lophotrochozoa</taxon>
        <taxon>Mollusca</taxon>
        <taxon>Gastropoda</taxon>
        <taxon>Caenogastropoda</taxon>
        <taxon>Littorinimorpha</taxon>
        <taxon>Littorinoidea</taxon>
        <taxon>Littorinidae</taxon>
        <taxon>Littorina</taxon>
    </lineage>
</organism>
<feature type="coiled-coil region" evidence="4">
    <location>
        <begin position="121"/>
        <end position="148"/>
    </location>
</feature>
<dbReference type="SMART" id="SM00360">
    <property type="entry name" value="RRM"/>
    <property type="match status" value="2"/>
</dbReference>
<comment type="caution">
    <text evidence="7">The sequence shown here is derived from an EMBL/GenBank/DDBJ whole genome shotgun (WGS) entry which is preliminary data.</text>
</comment>
<reference evidence="7 8" key="1">
    <citation type="submission" date="2024-02" db="EMBL/GenBank/DDBJ databases">
        <title>Chromosome-scale genome assembly of the rough periwinkle Littorina saxatilis.</title>
        <authorList>
            <person name="De Jode A."/>
            <person name="Faria R."/>
            <person name="Formenti G."/>
            <person name="Sims Y."/>
            <person name="Smith T.P."/>
            <person name="Tracey A."/>
            <person name="Wood J.M.D."/>
            <person name="Zagrodzka Z.B."/>
            <person name="Johannesson K."/>
            <person name="Butlin R.K."/>
            <person name="Leder E.H."/>
        </authorList>
    </citation>
    <scope>NUCLEOTIDE SEQUENCE [LARGE SCALE GENOMIC DNA]</scope>
    <source>
        <strain evidence="7">Snail1</strain>
        <tissue evidence="7">Muscle</tissue>
    </source>
</reference>
<feature type="compositionally biased region" description="Gly residues" evidence="5">
    <location>
        <begin position="408"/>
        <end position="436"/>
    </location>
</feature>
<feature type="compositionally biased region" description="Basic and acidic residues" evidence="5">
    <location>
        <begin position="591"/>
        <end position="619"/>
    </location>
</feature>
<dbReference type="Proteomes" id="UP001374579">
    <property type="component" value="Unassembled WGS sequence"/>
</dbReference>
<feature type="coiled-coil region" evidence="4">
    <location>
        <begin position="281"/>
        <end position="335"/>
    </location>
</feature>
<dbReference type="Gene3D" id="3.30.70.330">
    <property type="match status" value="2"/>
</dbReference>
<evidence type="ECO:0000259" key="6">
    <source>
        <dbReference type="PROSITE" id="PS50102"/>
    </source>
</evidence>
<accession>A0AAN9GGQ3</accession>
<feature type="compositionally biased region" description="Gly residues" evidence="5">
    <location>
        <begin position="475"/>
        <end position="493"/>
    </location>
</feature>
<dbReference type="PROSITE" id="PS50102">
    <property type="entry name" value="RRM"/>
    <property type="match status" value="2"/>
</dbReference>
<feature type="domain" description="RRM" evidence="6">
    <location>
        <begin position="80"/>
        <end position="152"/>
    </location>
</feature>
<feature type="compositionally biased region" description="Low complexity" evidence="5">
    <location>
        <begin position="576"/>
        <end position="587"/>
    </location>
</feature>
<dbReference type="Pfam" id="PF00076">
    <property type="entry name" value="RRM_1"/>
    <property type="match status" value="2"/>
</dbReference>
<feature type="compositionally biased region" description="Gly residues" evidence="5">
    <location>
        <begin position="500"/>
        <end position="510"/>
    </location>
</feature>
<keyword evidence="8" id="KW-1185">Reference proteome</keyword>
<dbReference type="InterPro" id="IPR012975">
    <property type="entry name" value="NOPS"/>
</dbReference>
<sequence>MSKVANRTPAKPENKGSGDHRRESSGGRNDRGDKSHSHSRSESNSRNKHADHANNSKDDHDGEKNSEQKSTEEKKFTGRCRLFVGNLTPDVTEDDFKKMFEPYGEVSETYVNTSRGFGFIRLDYRHNAEAAKAALDGLQRKGRQLRVRFATHGAALKVKNLHPFVSNECLEQAFSQFGELERAIVIVDDRGKPTGEGLVEFVRKPGAQQALRRINEGVFLFGVDPKPIEVEVLEQKDEEDGMPEKFLSKNDQYKKEREKEPHFAPHGSFEYEFGMRWKQLDDMEKKRIENVKKEMEEARIKLEDEMQNALYDYQAEQIRQDLLRQQEELRRIEELRNQDRMRRQQELEIRMSSRRAEEDRARAQDERRREMMIRQQEMQQRRSGGGVGPMEPAMQGRSREEMMAGGMRGGPEGPGGYPGGQSGMGMRGGQGQGQGGMESQMRGGRGGAPPMQPPPAPPAGMGLERGAQPGMGRMQQGGGGGQGGQAGFGGQGGLPANVAGGAGIPSGGGSPNINNMGGQGGPGGAGNQMRQSRFDQVPGGQFEQGFANRGGMGGPGGNQGGPGGMGGGGMGSPVSQQAAMYQQMQGMGRPGPERAMMDRRREAPQPRDDIAEMKRMRRF</sequence>
<dbReference type="CDD" id="cd12333">
    <property type="entry name" value="RRM2_p54nrb_like"/>
    <property type="match status" value="1"/>
</dbReference>
<dbReference type="CDD" id="cd12931">
    <property type="entry name" value="eNOPS_SF"/>
    <property type="match status" value="1"/>
</dbReference>
<dbReference type="PANTHER" id="PTHR23189">
    <property type="entry name" value="RNA RECOGNITION MOTIF-CONTAINING"/>
    <property type="match status" value="1"/>
</dbReference>
<dbReference type="AlphaFoldDB" id="A0AAN9GGQ3"/>
<dbReference type="InterPro" id="IPR035979">
    <property type="entry name" value="RBD_domain_sf"/>
</dbReference>
<dbReference type="InterPro" id="IPR012677">
    <property type="entry name" value="Nucleotide-bd_a/b_plait_sf"/>
</dbReference>
<evidence type="ECO:0000313" key="8">
    <source>
        <dbReference type="Proteomes" id="UP001374579"/>
    </source>
</evidence>
<feature type="compositionally biased region" description="Gly residues" evidence="5">
    <location>
        <begin position="517"/>
        <end position="526"/>
    </location>
</feature>
<dbReference type="FunFam" id="3.30.70.330:FF:000513">
    <property type="entry name" value="Splicing factor, proline-and glutamine-rich"/>
    <property type="match status" value="1"/>
</dbReference>
<dbReference type="GO" id="GO:0005634">
    <property type="term" value="C:nucleus"/>
    <property type="evidence" value="ECO:0007669"/>
    <property type="project" value="UniProtKB-ARBA"/>
</dbReference>
<evidence type="ECO:0000256" key="2">
    <source>
        <dbReference type="ARBA" id="ARBA00022884"/>
    </source>
</evidence>
<feature type="region of interest" description="Disordered" evidence="5">
    <location>
        <begin position="1"/>
        <end position="74"/>
    </location>
</feature>
<feature type="domain" description="RRM" evidence="6">
    <location>
        <begin position="154"/>
        <end position="235"/>
    </location>
</feature>
<keyword evidence="1" id="KW-0677">Repeat</keyword>
<protein>
    <recommendedName>
        <fullName evidence="6">RRM domain-containing protein</fullName>
    </recommendedName>
</protein>
<gene>
    <name evidence="7" type="ORF">V1264_015658</name>
</gene>
<keyword evidence="4" id="KW-0175">Coiled coil</keyword>
<name>A0AAN9GGQ3_9CAEN</name>
<feature type="region of interest" description="Disordered" evidence="5">
    <location>
        <begin position="408"/>
        <end position="619"/>
    </location>
</feature>
<dbReference type="InterPro" id="IPR000504">
    <property type="entry name" value="RRM_dom"/>
</dbReference>
<feature type="compositionally biased region" description="Low complexity" evidence="5">
    <location>
        <begin position="459"/>
        <end position="474"/>
    </location>
</feature>
<feature type="compositionally biased region" description="Basic and acidic residues" evidence="5">
    <location>
        <begin position="10"/>
        <end position="74"/>
    </location>
</feature>
<dbReference type="FunFam" id="3.30.70.330:FF:000043">
    <property type="entry name" value="paraspeckle component 1 isoform X1"/>
    <property type="match status" value="1"/>
</dbReference>
<evidence type="ECO:0000256" key="5">
    <source>
        <dbReference type="SAM" id="MobiDB-lite"/>
    </source>
</evidence>
<dbReference type="Pfam" id="PF08075">
    <property type="entry name" value="NOPS"/>
    <property type="match status" value="1"/>
</dbReference>
<feature type="compositionally biased region" description="Gly residues" evidence="5">
    <location>
        <begin position="548"/>
        <end position="571"/>
    </location>
</feature>
<dbReference type="SUPFAM" id="SSF54928">
    <property type="entry name" value="RNA-binding domain, RBD"/>
    <property type="match status" value="1"/>
</dbReference>
<evidence type="ECO:0000256" key="4">
    <source>
        <dbReference type="SAM" id="Coils"/>
    </source>
</evidence>
<dbReference type="Gene3D" id="6.10.250.1170">
    <property type="match status" value="1"/>
</dbReference>
<evidence type="ECO:0000256" key="3">
    <source>
        <dbReference type="PROSITE-ProRule" id="PRU00176"/>
    </source>
</evidence>
<evidence type="ECO:0000313" key="7">
    <source>
        <dbReference type="EMBL" id="KAK7107807.1"/>
    </source>
</evidence>